<accession>A0A5N0ECX2</accession>
<feature type="transmembrane region" description="Helical" evidence="1">
    <location>
        <begin position="237"/>
        <end position="255"/>
    </location>
</feature>
<feature type="transmembrane region" description="Helical" evidence="1">
    <location>
        <begin position="175"/>
        <end position="198"/>
    </location>
</feature>
<organism evidence="2 3">
    <name type="scientific">Nocardia colli</name>
    <dbReference type="NCBI Taxonomy" id="2545717"/>
    <lineage>
        <taxon>Bacteria</taxon>
        <taxon>Bacillati</taxon>
        <taxon>Actinomycetota</taxon>
        <taxon>Actinomycetes</taxon>
        <taxon>Mycobacteriales</taxon>
        <taxon>Nocardiaceae</taxon>
        <taxon>Nocardia</taxon>
    </lineage>
</organism>
<keyword evidence="1" id="KW-1133">Transmembrane helix</keyword>
<gene>
    <name evidence="2" type="ORF">F3087_24285</name>
</gene>
<evidence type="ECO:0008006" key="4">
    <source>
        <dbReference type="Google" id="ProtNLM"/>
    </source>
</evidence>
<feature type="transmembrane region" description="Helical" evidence="1">
    <location>
        <begin position="267"/>
        <end position="287"/>
    </location>
</feature>
<dbReference type="AlphaFoldDB" id="A0A5N0ECX2"/>
<dbReference type="RefSeq" id="WP_150404340.1">
    <property type="nucleotide sequence ID" value="NZ_VXLC01000013.1"/>
</dbReference>
<reference evidence="2 3" key="1">
    <citation type="submission" date="2019-09" db="EMBL/GenBank/DDBJ databases">
        <authorList>
            <person name="Wang X."/>
        </authorList>
    </citation>
    <scope>NUCLEOTIDE SEQUENCE [LARGE SCALE GENOMIC DNA]</scope>
    <source>
        <strain evidence="2 3">CICC 11023</strain>
    </source>
</reference>
<keyword evidence="1" id="KW-0472">Membrane</keyword>
<sequence>MSTPNSFGPHLSDDQLVDGRDDAARAHLNGCAQCRARAEGWQNVAVAARQVSAELVGAIRTPSFDSLLGDAVGMPWAAPAEVARPGRRGSLLLAAALARTQARLLPRALVPLTVLGFACCLVLAVLAKQSDTAPTVFGLAVTLMFQLGTLAVCLPRTDPRLELFSTLPIAPAVVFACRLLVVLVADTVLALLASMLASELGATADFPAMVAGWLGPAMLASAFGVVCAVWRSPPVGAIAGAVVWLLGAAASSDTGPAHRIGALIEPLWSTSAATLALAALLLVIAAIGMSRPRYSVVAG</sequence>
<feature type="transmembrane region" description="Helical" evidence="1">
    <location>
        <begin position="108"/>
        <end position="127"/>
    </location>
</feature>
<keyword evidence="3" id="KW-1185">Reference proteome</keyword>
<proteinExistence type="predicted"/>
<evidence type="ECO:0000256" key="1">
    <source>
        <dbReference type="SAM" id="Phobius"/>
    </source>
</evidence>
<evidence type="ECO:0000313" key="2">
    <source>
        <dbReference type="EMBL" id="KAA8886359.1"/>
    </source>
</evidence>
<comment type="caution">
    <text evidence="2">The sequence shown here is derived from an EMBL/GenBank/DDBJ whole genome shotgun (WGS) entry which is preliminary data.</text>
</comment>
<dbReference type="OrthoDB" id="4210292at2"/>
<dbReference type="Proteomes" id="UP000323876">
    <property type="component" value="Unassembled WGS sequence"/>
</dbReference>
<name>A0A5N0ECX2_9NOCA</name>
<feature type="transmembrane region" description="Helical" evidence="1">
    <location>
        <begin position="133"/>
        <end position="154"/>
    </location>
</feature>
<evidence type="ECO:0000313" key="3">
    <source>
        <dbReference type="Proteomes" id="UP000323876"/>
    </source>
</evidence>
<feature type="transmembrane region" description="Helical" evidence="1">
    <location>
        <begin position="210"/>
        <end position="230"/>
    </location>
</feature>
<dbReference type="EMBL" id="VXLC01000013">
    <property type="protein sequence ID" value="KAA8886359.1"/>
    <property type="molecule type" value="Genomic_DNA"/>
</dbReference>
<protein>
    <recommendedName>
        <fullName evidence="4">Zf-HC2 domain-containing protein</fullName>
    </recommendedName>
</protein>
<keyword evidence="1" id="KW-0812">Transmembrane</keyword>